<feature type="compositionally biased region" description="Polar residues" evidence="6">
    <location>
        <begin position="634"/>
        <end position="648"/>
    </location>
</feature>
<accession>A0AAV1CH87</accession>
<dbReference type="GO" id="GO:0005829">
    <property type="term" value="C:cytosol"/>
    <property type="evidence" value="ECO:0007669"/>
    <property type="project" value="TreeGrafter"/>
</dbReference>
<evidence type="ECO:0000256" key="7">
    <source>
        <dbReference type="SAM" id="Phobius"/>
    </source>
</evidence>
<dbReference type="Gene3D" id="6.10.140.2220">
    <property type="match status" value="1"/>
</dbReference>
<dbReference type="GO" id="GO:0016579">
    <property type="term" value="P:protein deubiquitination"/>
    <property type="evidence" value="ECO:0007669"/>
    <property type="project" value="InterPro"/>
</dbReference>
<keyword evidence="2" id="KW-0479">Metal-binding</keyword>
<feature type="compositionally biased region" description="Basic and acidic residues" evidence="6">
    <location>
        <begin position="659"/>
        <end position="668"/>
    </location>
</feature>
<feature type="compositionally biased region" description="Basic and acidic residues" evidence="6">
    <location>
        <begin position="680"/>
        <end position="691"/>
    </location>
</feature>
<reference evidence="10" key="1">
    <citation type="submission" date="2023-03" db="EMBL/GenBank/DDBJ databases">
        <authorList>
            <person name="Julca I."/>
        </authorList>
    </citation>
    <scope>NUCLEOTIDE SEQUENCE</scope>
</reference>
<keyword evidence="7" id="KW-0812">Transmembrane</keyword>
<evidence type="ECO:0000256" key="4">
    <source>
        <dbReference type="ARBA" id="ARBA00022833"/>
    </source>
</evidence>
<dbReference type="PANTHER" id="PTHR24006">
    <property type="entry name" value="UBIQUITIN CARBOXYL-TERMINAL HYDROLASE"/>
    <property type="match status" value="1"/>
</dbReference>
<dbReference type="InterPro" id="IPR038765">
    <property type="entry name" value="Papain-like_cys_pep_sf"/>
</dbReference>
<evidence type="ECO:0000313" key="11">
    <source>
        <dbReference type="Proteomes" id="UP001161247"/>
    </source>
</evidence>
<protein>
    <submittedName>
        <fullName evidence="10">OLC1v1030569C1</fullName>
    </submittedName>
</protein>
<keyword evidence="7" id="KW-0472">Membrane</keyword>
<dbReference type="GO" id="GO:0005634">
    <property type="term" value="C:nucleus"/>
    <property type="evidence" value="ECO:0007669"/>
    <property type="project" value="TreeGrafter"/>
</dbReference>
<dbReference type="PANTHER" id="PTHR24006:SF677">
    <property type="entry name" value="UBIQUITIN CARBOXYL-TERMINAL HYDROLASE 19"/>
    <property type="match status" value="1"/>
</dbReference>
<dbReference type="InterPro" id="IPR018200">
    <property type="entry name" value="USP_CS"/>
</dbReference>
<keyword evidence="3 5" id="KW-0863">Zinc-finger</keyword>
<dbReference type="PROSITE" id="PS50235">
    <property type="entry name" value="USP_3"/>
    <property type="match status" value="1"/>
</dbReference>
<dbReference type="InterPro" id="IPR002893">
    <property type="entry name" value="Znf_MYND"/>
</dbReference>
<feature type="compositionally biased region" description="Basic and acidic residues" evidence="6">
    <location>
        <begin position="495"/>
        <end position="511"/>
    </location>
</feature>
<dbReference type="InterPro" id="IPR001394">
    <property type="entry name" value="Peptidase_C19_UCH"/>
</dbReference>
<dbReference type="FunFam" id="3.90.70.10:FF:000026">
    <property type="entry name" value="Ubiquitin carboxyl-terminal hydrolase 15"/>
    <property type="match status" value="1"/>
</dbReference>
<gene>
    <name evidence="10" type="ORF">OLC1_LOCUS5875</name>
</gene>
<dbReference type="Pfam" id="PF01753">
    <property type="entry name" value="zf-MYND"/>
    <property type="match status" value="1"/>
</dbReference>
<sequence length="1023" mass="112344">MSSLLLAVDLSSFAQFIFSGILFAAGLLYLLKATASNYFFAEDDHYGGGNVSDWSTATAPSSPTTSTSNNKNTDMASTAMEVEEELCAVCGSRTKKKCSGCKIVMYCSQACQSSHWRSEHKKECKDFKKLGKAGVRTRRDNSTGSSKLPTGSINKILFPYEDFVQLFNWDKPGFPPCGLLNCGNSCFANAVLQCLAYTKPLIAFLLERGHKRECRRNDWCFLCEFQNHVERANLSLLPFSPLNILSRLPNIGGNLGYGRQEDAHEFMRFAIDTMQSVCLDEFGGEKVVHPSAQETTLIQHIFGGHLQSQVICTKCNNVSNQYENMMDLTVEIQGDATSLEDCLDQFTAKEWLHGDNMYKCDGCNDYVLAWKRLTVRQAPNILTVALKRFQSGRFGKLNKRVTFPEILDLSPYMSETAEDDNIYKLYAVIVHVDMLNASFFGHYICYVKDFRGKWYRVDDCKVMGVDLDEVLSQGAYMLLYSRISARRSSLYPAETPRKEDQEHVEVKKEIELPSTDQDASGEPADTLVDSVKDASESSSLAKVGSSEVDLSSTSNIEHANKDIKTMDCEQDCPVSLDAEFSEVSNSVAMQGRGPSGQHTHDTGTMIPVTLPSLPDADIHNEIPSSPLPIVLDNSGGTNSNRQDFSVTHSSDEDSMASKNHLDLTEGKPLDVAAVSISGKSSEEPKSVEPGEKSAASKMPFSGMPPSNLCQDGSPARKKHTAKTKSAFCPGFLNKGYRTLQDCSDLKEESPHGVSATVLCSGNASGEETEFASCSEEMLLDVSAAPSTREDLEATKIPDSLDKPGIGAVQKVKPFFRPGFLKNDSVVIQNDIDVKEEMLLDASAAPSSRMALSSKVLEATKVPDSLNKTGNGPLRLLSSNGVQLSNGFQDVARKSEKEPKVKPPVLPDLLEMNSAAMENHLGMTEKLHHDSSIICKASLSSWFSVETSTEQVYHDSIFIDAGSGNRRCRKIDRSSGRLYQGFNILPDILDNHVPYGVHHDNIPAALAMVGYGPEMMLVVALFLF</sequence>
<dbReference type="SUPFAM" id="SSF144232">
    <property type="entry name" value="HIT/MYND zinc finger-like"/>
    <property type="match status" value="1"/>
</dbReference>
<dbReference type="Proteomes" id="UP001161247">
    <property type="component" value="Chromosome 2"/>
</dbReference>
<dbReference type="GO" id="GO:0008270">
    <property type="term" value="F:zinc ion binding"/>
    <property type="evidence" value="ECO:0007669"/>
    <property type="project" value="UniProtKB-KW"/>
</dbReference>
<dbReference type="Pfam" id="PF00443">
    <property type="entry name" value="UCH"/>
    <property type="match status" value="1"/>
</dbReference>
<evidence type="ECO:0000256" key="3">
    <source>
        <dbReference type="ARBA" id="ARBA00022771"/>
    </source>
</evidence>
<keyword evidence="7" id="KW-1133">Transmembrane helix</keyword>
<evidence type="ECO:0000313" key="10">
    <source>
        <dbReference type="EMBL" id="CAI9094775.1"/>
    </source>
</evidence>
<organism evidence="10 11">
    <name type="scientific">Oldenlandia corymbosa var. corymbosa</name>
    <dbReference type="NCBI Taxonomy" id="529605"/>
    <lineage>
        <taxon>Eukaryota</taxon>
        <taxon>Viridiplantae</taxon>
        <taxon>Streptophyta</taxon>
        <taxon>Embryophyta</taxon>
        <taxon>Tracheophyta</taxon>
        <taxon>Spermatophyta</taxon>
        <taxon>Magnoliopsida</taxon>
        <taxon>eudicotyledons</taxon>
        <taxon>Gunneridae</taxon>
        <taxon>Pentapetalae</taxon>
        <taxon>asterids</taxon>
        <taxon>lamiids</taxon>
        <taxon>Gentianales</taxon>
        <taxon>Rubiaceae</taxon>
        <taxon>Rubioideae</taxon>
        <taxon>Spermacoceae</taxon>
        <taxon>Hedyotis-Oldenlandia complex</taxon>
        <taxon>Oldenlandia</taxon>
    </lineage>
</organism>
<evidence type="ECO:0000256" key="5">
    <source>
        <dbReference type="PROSITE-ProRule" id="PRU00134"/>
    </source>
</evidence>
<feature type="region of interest" description="Disordered" evidence="6">
    <location>
        <begin position="490"/>
        <end position="546"/>
    </location>
</feature>
<evidence type="ECO:0000259" key="9">
    <source>
        <dbReference type="PROSITE" id="PS50865"/>
    </source>
</evidence>
<feature type="transmembrane region" description="Helical" evidence="7">
    <location>
        <begin position="12"/>
        <end position="31"/>
    </location>
</feature>
<evidence type="ECO:0000259" key="8">
    <source>
        <dbReference type="PROSITE" id="PS50235"/>
    </source>
</evidence>
<proteinExistence type="inferred from homology"/>
<evidence type="ECO:0000256" key="6">
    <source>
        <dbReference type="SAM" id="MobiDB-lite"/>
    </source>
</evidence>
<evidence type="ECO:0000256" key="2">
    <source>
        <dbReference type="ARBA" id="ARBA00022723"/>
    </source>
</evidence>
<dbReference type="CDD" id="cd02661">
    <property type="entry name" value="Peptidase_C19E"/>
    <property type="match status" value="1"/>
</dbReference>
<feature type="region of interest" description="Disordered" evidence="6">
    <location>
        <begin position="610"/>
        <end position="716"/>
    </location>
</feature>
<keyword evidence="11" id="KW-1185">Reference proteome</keyword>
<comment type="similarity">
    <text evidence="1">Belongs to the peptidase C19 family.</text>
</comment>
<dbReference type="PROSITE" id="PS01360">
    <property type="entry name" value="ZF_MYND_1"/>
    <property type="match status" value="1"/>
</dbReference>
<evidence type="ECO:0000256" key="1">
    <source>
        <dbReference type="ARBA" id="ARBA00009085"/>
    </source>
</evidence>
<dbReference type="GO" id="GO:0004843">
    <property type="term" value="F:cysteine-type deubiquitinase activity"/>
    <property type="evidence" value="ECO:0007669"/>
    <property type="project" value="InterPro"/>
</dbReference>
<keyword evidence="4" id="KW-0862">Zinc</keyword>
<dbReference type="PROSITE" id="PS50865">
    <property type="entry name" value="ZF_MYND_2"/>
    <property type="match status" value="1"/>
</dbReference>
<name>A0AAV1CH87_OLDCO</name>
<dbReference type="AlphaFoldDB" id="A0AAV1CH87"/>
<dbReference type="InterPro" id="IPR028889">
    <property type="entry name" value="USP"/>
</dbReference>
<dbReference type="Gene3D" id="3.90.70.10">
    <property type="entry name" value="Cysteine proteinases"/>
    <property type="match status" value="1"/>
</dbReference>
<dbReference type="SUPFAM" id="SSF54001">
    <property type="entry name" value="Cysteine proteinases"/>
    <property type="match status" value="1"/>
</dbReference>
<dbReference type="PROSITE" id="PS00972">
    <property type="entry name" value="USP_1"/>
    <property type="match status" value="1"/>
</dbReference>
<feature type="domain" description="USP" evidence="8">
    <location>
        <begin position="177"/>
        <end position="483"/>
    </location>
</feature>
<feature type="domain" description="MYND-type" evidence="9">
    <location>
        <begin position="87"/>
        <end position="124"/>
    </location>
</feature>
<dbReference type="InterPro" id="IPR050164">
    <property type="entry name" value="Peptidase_C19"/>
</dbReference>
<dbReference type="EMBL" id="OX459119">
    <property type="protein sequence ID" value="CAI9094775.1"/>
    <property type="molecule type" value="Genomic_DNA"/>
</dbReference>